<sequence>MFSLYYSVGVLLSFILVMVFVAFFILGERKLIGYIQLRKGPNKVGIAGLLQSFADLIKLVIKFKVNNFQYRSGLALGGTYLLVILSLLYCLLYWNYFNGSNELGILWFLLVTSLTGYSLLGVGLGSYNKFSLFGSLRSSFSSVSFEACLMCIVVLIGLINGSYKIGSVSGPSLFLLLLPPYYIWLVSILCETNRTPFDYAESESDLVSGFNTEFCNVYFTCLFACEYLIIFIISWFSSCIFFNNFLWWLSLVFHIFFFIWARSTLPRVRYDYFVNFTWKVSILVLAFYLLLGL</sequence>
<dbReference type="GO" id="GO:0005743">
    <property type="term" value="C:mitochondrial inner membrane"/>
    <property type="evidence" value="ECO:0007669"/>
    <property type="project" value="UniProtKB-SubCell"/>
</dbReference>
<dbReference type="InterPro" id="IPR001694">
    <property type="entry name" value="NADH_UbQ_OxRdtase_su1/FPO"/>
</dbReference>
<reference evidence="10" key="1">
    <citation type="submission" date="2010-08" db="EMBL/GenBank/DDBJ databases">
        <title>The mitochondrial genome of Tetrancistrum nebulosi.</title>
        <authorList>
            <person name="Zhang J."/>
            <person name="Wu X."/>
            <person name="Li A."/>
        </authorList>
    </citation>
    <scope>NUCLEOTIDE SEQUENCE</scope>
</reference>
<feature type="transmembrane region" description="Helical" evidence="9">
    <location>
        <begin position="171"/>
        <end position="190"/>
    </location>
</feature>
<dbReference type="GO" id="GO:0003954">
    <property type="term" value="F:NADH dehydrogenase activity"/>
    <property type="evidence" value="ECO:0007669"/>
    <property type="project" value="TreeGrafter"/>
</dbReference>
<dbReference type="PROSITE" id="PS00668">
    <property type="entry name" value="COMPLEX1_ND1_2"/>
    <property type="match status" value="1"/>
</dbReference>
<evidence type="ECO:0000256" key="6">
    <source>
        <dbReference type="ARBA" id="ARBA00023136"/>
    </source>
</evidence>
<evidence type="ECO:0000256" key="7">
    <source>
        <dbReference type="RuleBase" id="RU000471"/>
    </source>
</evidence>
<feature type="transmembrane region" description="Helical" evidence="9">
    <location>
        <begin position="139"/>
        <end position="159"/>
    </location>
</feature>
<keyword evidence="5 9" id="KW-1133">Transmembrane helix</keyword>
<dbReference type="GO" id="GO:0008137">
    <property type="term" value="F:NADH dehydrogenase (ubiquinone) activity"/>
    <property type="evidence" value="ECO:0007669"/>
    <property type="project" value="UniProtKB-EC"/>
</dbReference>
<keyword evidence="4 7" id="KW-0812">Transmembrane</keyword>
<feature type="transmembrane region" description="Helical" evidence="9">
    <location>
        <begin position="217"/>
        <end position="236"/>
    </location>
</feature>
<dbReference type="AlphaFoldDB" id="I3NLR7"/>
<feature type="transmembrane region" description="Helical" evidence="9">
    <location>
        <begin position="6"/>
        <end position="26"/>
    </location>
</feature>
<feature type="transmembrane region" description="Helical" evidence="9">
    <location>
        <begin position="272"/>
        <end position="291"/>
    </location>
</feature>
<dbReference type="PANTHER" id="PTHR11432:SF3">
    <property type="entry name" value="NADH-UBIQUINONE OXIDOREDUCTASE CHAIN 1"/>
    <property type="match status" value="1"/>
</dbReference>
<dbReference type="GO" id="GO:0009060">
    <property type="term" value="P:aerobic respiration"/>
    <property type="evidence" value="ECO:0007669"/>
    <property type="project" value="TreeGrafter"/>
</dbReference>
<keyword evidence="8 10" id="KW-0496">Mitochondrion</keyword>
<comment type="catalytic activity">
    <reaction evidence="8">
        <text>a ubiquinone + NADH + 5 H(+)(in) = a ubiquinol + NAD(+) + 4 H(+)(out)</text>
        <dbReference type="Rhea" id="RHEA:29091"/>
        <dbReference type="Rhea" id="RHEA-COMP:9565"/>
        <dbReference type="Rhea" id="RHEA-COMP:9566"/>
        <dbReference type="ChEBI" id="CHEBI:15378"/>
        <dbReference type="ChEBI" id="CHEBI:16389"/>
        <dbReference type="ChEBI" id="CHEBI:17976"/>
        <dbReference type="ChEBI" id="CHEBI:57540"/>
        <dbReference type="ChEBI" id="CHEBI:57945"/>
        <dbReference type="EC" id="7.1.1.2"/>
    </reaction>
</comment>
<name>I3NLR7_9PLAT</name>
<organism evidence="10">
    <name type="scientific">Tetrancistrum nebulosi</name>
    <dbReference type="NCBI Taxonomy" id="879209"/>
    <lineage>
        <taxon>Eukaryota</taxon>
        <taxon>Metazoa</taxon>
        <taxon>Spiralia</taxon>
        <taxon>Lophotrochozoa</taxon>
        <taxon>Platyhelminthes</taxon>
        <taxon>Monogenea</taxon>
        <taxon>Monopisthocotylea</taxon>
        <taxon>Dactylogyridea</taxon>
        <taxon>Ancyrocephalidae</taxon>
        <taxon>Tetrancistrum</taxon>
    </lineage>
</organism>
<feature type="transmembrane region" description="Helical" evidence="9">
    <location>
        <begin position="106"/>
        <end position="127"/>
    </location>
</feature>
<evidence type="ECO:0000256" key="8">
    <source>
        <dbReference type="RuleBase" id="RU000473"/>
    </source>
</evidence>
<proteinExistence type="inferred from homology"/>
<accession>I3NLR7</accession>
<keyword evidence="6 9" id="KW-0472">Membrane</keyword>
<dbReference type="Pfam" id="PF00146">
    <property type="entry name" value="NADHdh"/>
    <property type="match status" value="1"/>
</dbReference>
<feature type="transmembrane region" description="Helical" evidence="9">
    <location>
        <begin position="242"/>
        <end position="260"/>
    </location>
</feature>
<dbReference type="EMBL" id="HQ009761">
    <property type="protein sequence ID" value="ADN44060.1"/>
    <property type="molecule type" value="Genomic_DNA"/>
</dbReference>
<evidence type="ECO:0000256" key="2">
    <source>
        <dbReference type="ARBA" id="ARBA00010535"/>
    </source>
</evidence>
<dbReference type="InterPro" id="IPR018086">
    <property type="entry name" value="NADH_UbQ_OxRdtase_su1_CS"/>
</dbReference>
<feature type="transmembrane region" description="Helical" evidence="9">
    <location>
        <begin position="74"/>
        <end position="94"/>
    </location>
</feature>
<comment type="subcellular location">
    <subcellularLocation>
        <location evidence="1">Membrane</location>
        <topology evidence="1">Multi-pass membrane protein</topology>
    </subcellularLocation>
    <subcellularLocation>
        <location evidence="7">Mitochondrion inner membrane</location>
        <topology evidence="7">Multi-pass membrane protein</topology>
    </subcellularLocation>
</comment>
<keyword evidence="8" id="KW-0830">Ubiquinone</keyword>
<keyword evidence="7" id="KW-0520">NAD</keyword>
<evidence type="ECO:0000256" key="4">
    <source>
        <dbReference type="ARBA" id="ARBA00022692"/>
    </source>
</evidence>
<evidence type="ECO:0000256" key="3">
    <source>
        <dbReference type="ARBA" id="ARBA00021009"/>
    </source>
</evidence>
<protein>
    <recommendedName>
        <fullName evidence="3 8">NADH-ubiquinone oxidoreductase chain 1</fullName>
        <ecNumber evidence="8">7.1.1.2</ecNumber>
    </recommendedName>
</protein>
<evidence type="ECO:0000256" key="9">
    <source>
        <dbReference type="SAM" id="Phobius"/>
    </source>
</evidence>
<geneLocation type="mitochondrion" evidence="10"/>
<gene>
    <name evidence="10" type="primary">nad1</name>
</gene>
<dbReference type="PANTHER" id="PTHR11432">
    <property type="entry name" value="NADH DEHYDROGENASE SUBUNIT 1"/>
    <property type="match status" value="1"/>
</dbReference>
<comment type="similarity">
    <text evidence="2 7">Belongs to the complex I subunit 1 family.</text>
</comment>
<evidence type="ECO:0000313" key="10">
    <source>
        <dbReference type="EMBL" id="ADN44060.1"/>
    </source>
</evidence>
<dbReference type="EC" id="7.1.1.2" evidence="8"/>
<evidence type="ECO:0000256" key="5">
    <source>
        <dbReference type="ARBA" id="ARBA00022989"/>
    </source>
</evidence>
<evidence type="ECO:0000256" key="1">
    <source>
        <dbReference type="ARBA" id="ARBA00004141"/>
    </source>
</evidence>